<dbReference type="Gene3D" id="3.20.20.140">
    <property type="entry name" value="Metal-dependent hydrolases"/>
    <property type="match status" value="1"/>
</dbReference>
<feature type="domain" description="Amidohydrolase-related" evidence="3">
    <location>
        <begin position="29"/>
        <end position="310"/>
    </location>
</feature>
<dbReference type="GO" id="GO:0005737">
    <property type="term" value="C:cytoplasm"/>
    <property type="evidence" value="ECO:0007669"/>
    <property type="project" value="TreeGrafter"/>
</dbReference>
<evidence type="ECO:0000313" key="4">
    <source>
        <dbReference type="EMBL" id="SDE96433.1"/>
    </source>
</evidence>
<evidence type="ECO:0000256" key="1">
    <source>
        <dbReference type="ARBA" id="ARBA00023239"/>
    </source>
</evidence>
<keyword evidence="1" id="KW-0456">Lyase</keyword>
<dbReference type="EMBL" id="LT629690">
    <property type="protein sequence ID" value="SDE96433.1"/>
    <property type="molecule type" value="Genomic_DNA"/>
</dbReference>
<keyword evidence="2" id="KW-0732">Signal</keyword>
<dbReference type="GO" id="GO:0016831">
    <property type="term" value="F:carboxy-lyase activity"/>
    <property type="evidence" value="ECO:0007669"/>
    <property type="project" value="InterPro"/>
</dbReference>
<sequence>MHWRLFGCVLVCCALLHTIVPSNAVAQTVDCHQHLYSPEAGKRSGLTDGINAEDLIRELDKAGIKRAVALSAAYSLSNPNKPTLVDEYAKVRAENDWTAAQVHAHSDRLTGFCSVNPLRPFALEEIDRCAKDPNLRTGLKLHFGNSDVDVDNPEDLAKLRKVFREANTHRMALIVHMHANVDHHRPYGAREALIFLREILPQAPDVTVQIAHLAGAGGYDDPGDDDALSVFIVALQQNDPRVRNLYFDVSGLAIPGTWEDKSALLAKRLRQIGPDRLLYGSDASVPGNRPAEALKRWHQLPLTQSEFRRIESHIPPYLGHPSDHEPSRE</sequence>
<organism evidence="4 5">
    <name type="scientific">Terriglobus roseus</name>
    <dbReference type="NCBI Taxonomy" id="392734"/>
    <lineage>
        <taxon>Bacteria</taxon>
        <taxon>Pseudomonadati</taxon>
        <taxon>Acidobacteriota</taxon>
        <taxon>Terriglobia</taxon>
        <taxon>Terriglobales</taxon>
        <taxon>Acidobacteriaceae</taxon>
        <taxon>Terriglobus</taxon>
    </lineage>
</organism>
<dbReference type="RefSeq" id="WP_083344147.1">
    <property type="nucleotide sequence ID" value="NZ_LT629690.1"/>
</dbReference>
<dbReference type="OrthoDB" id="9771932at2"/>
<evidence type="ECO:0000259" key="3">
    <source>
        <dbReference type="Pfam" id="PF04909"/>
    </source>
</evidence>
<accession>A0A1G7H7Y3</accession>
<dbReference type="GO" id="GO:0016787">
    <property type="term" value="F:hydrolase activity"/>
    <property type="evidence" value="ECO:0007669"/>
    <property type="project" value="UniProtKB-KW"/>
</dbReference>
<dbReference type="GO" id="GO:0019748">
    <property type="term" value="P:secondary metabolic process"/>
    <property type="evidence" value="ECO:0007669"/>
    <property type="project" value="TreeGrafter"/>
</dbReference>
<dbReference type="Pfam" id="PF04909">
    <property type="entry name" value="Amidohydro_2"/>
    <property type="match status" value="1"/>
</dbReference>
<gene>
    <name evidence="4" type="ORF">SAMN05444167_0948</name>
</gene>
<dbReference type="InterPro" id="IPR032465">
    <property type="entry name" value="ACMSD"/>
</dbReference>
<reference evidence="4 5" key="1">
    <citation type="submission" date="2016-10" db="EMBL/GenBank/DDBJ databases">
        <authorList>
            <person name="de Groot N.N."/>
        </authorList>
    </citation>
    <scope>NUCLEOTIDE SEQUENCE [LARGE SCALE GENOMIC DNA]</scope>
    <source>
        <strain evidence="4 5">GAS232</strain>
    </source>
</reference>
<proteinExistence type="predicted"/>
<evidence type="ECO:0000313" key="5">
    <source>
        <dbReference type="Proteomes" id="UP000182427"/>
    </source>
</evidence>
<protein>
    <submittedName>
        <fullName evidence="4">Predicted metal-dependent hydrolase, TIM-barrel fold</fullName>
    </submittedName>
</protein>
<keyword evidence="4" id="KW-0378">Hydrolase</keyword>
<evidence type="ECO:0000256" key="2">
    <source>
        <dbReference type="SAM" id="SignalP"/>
    </source>
</evidence>
<dbReference type="SUPFAM" id="SSF51556">
    <property type="entry name" value="Metallo-dependent hydrolases"/>
    <property type="match status" value="1"/>
</dbReference>
<keyword evidence="5" id="KW-1185">Reference proteome</keyword>
<dbReference type="PANTHER" id="PTHR21240">
    <property type="entry name" value="2-AMINO-3-CARBOXYLMUCONATE-6-SEMIALDEHYDE DECARBOXYLASE"/>
    <property type="match status" value="1"/>
</dbReference>
<dbReference type="AlphaFoldDB" id="A0A1G7H7Y3"/>
<dbReference type="InterPro" id="IPR006680">
    <property type="entry name" value="Amidohydro-rel"/>
</dbReference>
<name>A0A1G7H7Y3_9BACT</name>
<dbReference type="PANTHER" id="PTHR21240:SF28">
    <property type="entry name" value="ISO-OROTATE DECARBOXYLASE (EUROFUNG)"/>
    <property type="match status" value="1"/>
</dbReference>
<feature type="chain" id="PRO_5009241253" evidence="2">
    <location>
        <begin position="27"/>
        <end position="329"/>
    </location>
</feature>
<dbReference type="Proteomes" id="UP000182427">
    <property type="component" value="Chromosome I"/>
</dbReference>
<feature type="signal peptide" evidence="2">
    <location>
        <begin position="1"/>
        <end position="26"/>
    </location>
</feature>
<dbReference type="InterPro" id="IPR032466">
    <property type="entry name" value="Metal_Hydrolase"/>
</dbReference>